<gene>
    <name evidence="1" type="ORF">CHH64_00480</name>
</gene>
<accession>A0A268AG84</accession>
<dbReference type="EMBL" id="NPBV01000001">
    <property type="protein sequence ID" value="PAD23126.1"/>
    <property type="molecule type" value="Genomic_DNA"/>
</dbReference>
<comment type="caution">
    <text evidence="1">The sequence shown here is derived from an EMBL/GenBank/DDBJ whole genome shotgun (WGS) entry which is preliminary data.</text>
</comment>
<evidence type="ECO:0000313" key="2">
    <source>
        <dbReference type="Proteomes" id="UP000216013"/>
    </source>
</evidence>
<reference evidence="1 2" key="1">
    <citation type="submission" date="2017-07" db="EMBL/GenBank/DDBJ databases">
        <title>Isolation and whole genome analysis of endospore-forming bacteria from heroin.</title>
        <authorList>
            <person name="Kalinowski J."/>
            <person name="Ahrens B."/>
            <person name="Al-Dilaimi A."/>
            <person name="Winkler A."/>
            <person name="Wibberg D."/>
            <person name="Schleenbecker U."/>
            <person name="Ruckert C."/>
            <person name="Wolfel R."/>
            <person name="Grass G."/>
        </authorList>
    </citation>
    <scope>NUCLEOTIDE SEQUENCE [LARGE SCALE GENOMIC DNA]</scope>
    <source>
        <strain evidence="1 2">7528</strain>
    </source>
</reference>
<organism evidence="1 2">
    <name type="scientific">Terribacillus saccharophilus</name>
    <dbReference type="NCBI Taxonomy" id="361277"/>
    <lineage>
        <taxon>Bacteria</taxon>
        <taxon>Bacillati</taxon>
        <taxon>Bacillota</taxon>
        <taxon>Bacilli</taxon>
        <taxon>Bacillales</taxon>
        <taxon>Bacillaceae</taxon>
        <taxon>Terribacillus</taxon>
    </lineage>
</organism>
<sequence>MATTGKITVDPIEITDIYKQLMAIMEDLQSNAVPAIENIKNTKFYQEGKAMEAIEAYPEANEKFMELQDHYARISSLVIETLNTMIETDEAIALKIIDALEV</sequence>
<protein>
    <submittedName>
        <fullName evidence="1">Uncharacterized protein</fullName>
    </submittedName>
</protein>
<proteinExistence type="predicted"/>
<evidence type="ECO:0000313" key="1">
    <source>
        <dbReference type="EMBL" id="PAD23126.1"/>
    </source>
</evidence>
<name>A0A268AG84_9BACI</name>
<dbReference type="RefSeq" id="WP_095235385.1">
    <property type="nucleotide sequence ID" value="NZ_NPBD01000007.1"/>
</dbReference>
<dbReference type="AlphaFoldDB" id="A0A268AG84"/>
<dbReference type="Proteomes" id="UP000216013">
    <property type="component" value="Unassembled WGS sequence"/>
</dbReference>